<evidence type="ECO:0000313" key="2">
    <source>
        <dbReference type="WBParaSite" id="JU765_v2.g4963.t1"/>
    </source>
</evidence>
<reference evidence="2" key="1">
    <citation type="submission" date="2022-11" db="UniProtKB">
        <authorList>
            <consortium name="WormBaseParasite"/>
        </authorList>
    </citation>
    <scope>IDENTIFICATION</scope>
</reference>
<protein>
    <submittedName>
        <fullName evidence="2">Uncharacterized protein</fullName>
    </submittedName>
</protein>
<dbReference type="WBParaSite" id="JU765_v2.g4963.t1">
    <property type="protein sequence ID" value="JU765_v2.g4963.t1"/>
    <property type="gene ID" value="JU765_v2.g4963"/>
</dbReference>
<dbReference type="Proteomes" id="UP000887576">
    <property type="component" value="Unplaced"/>
</dbReference>
<proteinExistence type="predicted"/>
<name>A0AC34RAF2_9BILA</name>
<evidence type="ECO:0000313" key="1">
    <source>
        <dbReference type="Proteomes" id="UP000887576"/>
    </source>
</evidence>
<organism evidence="1 2">
    <name type="scientific">Panagrolaimus sp. JU765</name>
    <dbReference type="NCBI Taxonomy" id="591449"/>
    <lineage>
        <taxon>Eukaryota</taxon>
        <taxon>Metazoa</taxon>
        <taxon>Ecdysozoa</taxon>
        <taxon>Nematoda</taxon>
        <taxon>Chromadorea</taxon>
        <taxon>Rhabditida</taxon>
        <taxon>Tylenchina</taxon>
        <taxon>Panagrolaimomorpha</taxon>
        <taxon>Panagrolaimoidea</taxon>
        <taxon>Panagrolaimidae</taxon>
        <taxon>Panagrolaimus</taxon>
    </lineage>
</organism>
<sequence>MVALRSIRSRVAASVRRFIRSPLSSPLGNNPHSAPTTSRTLFFWPSSKRCHTEDTTSHSSHTLTVSTPDSSRSVSFEDSITWPFIDDEI</sequence>
<accession>A0AC34RAF2</accession>